<dbReference type="AlphaFoldDB" id="A0A2C9UXG4"/>
<evidence type="ECO:0000256" key="1">
    <source>
        <dbReference type="SAM" id="SignalP"/>
    </source>
</evidence>
<evidence type="ECO:0000313" key="2">
    <source>
        <dbReference type="EMBL" id="OAY35849.1"/>
    </source>
</evidence>
<gene>
    <name evidence="2" type="ORF">MANES_12G135700</name>
</gene>
<sequence length="36" mass="4237">MSTQLSLPLLCFFCPALSHSLYNKVCWTFPNMHSYR</sequence>
<feature type="signal peptide" evidence="1">
    <location>
        <begin position="1"/>
        <end position="18"/>
    </location>
</feature>
<feature type="chain" id="PRO_5012767813" evidence="1">
    <location>
        <begin position="19"/>
        <end position="36"/>
    </location>
</feature>
<proteinExistence type="predicted"/>
<accession>A0A2C9UXG4</accession>
<keyword evidence="1" id="KW-0732">Signal</keyword>
<organism evidence="2">
    <name type="scientific">Manihot esculenta</name>
    <name type="common">Cassava</name>
    <name type="synonym">Jatropha manihot</name>
    <dbReference type="NCBI Taxonomy" id="3983"/>
    <lineage>
        <taxon>Eukaryota</taxon>
        <taxon>Viridiplantae</taxon>
        <taxon>Streptophyta</taxon>
        <taxon>Embryophyta</taxon>
        <taxon>Tracheophyta</taxon>
        <taxon>Spermatophyta</taxon>
        <taxon>Magnoliopsida</taxon>
        <taxon>eudicotyledons</taxon>
        <taxon>Gunneridae</taxon>
        <taxon>Pentapetalae</taxon>
        <taxon>rosids</taxon>
        <taxon>fabids</taxon>
        <taxon>Malpighiales</taxon>
        <taxon>Euphorbiaceae</taxon>
        <taxon>Crotonoideae</taxon>
        <taxon>Manihoteae</taxon>
        <taxon>Manihot</taxon>
    </lineage>
</organism>
<name>A0A2C9UXG4_MANES</name>
<dbReference type="EMBL" id="CM004398">
    <property type="protein sequence ID" value="OAY35849.1"/>
    <property type="molecule type" value="Genomic_DNA"/>
</dbReference>
<protein>
    <submittedName>
        <fullName evidence="2">Uncharacterized protein</fullName>
    </submittedName>
</protein>
<reference evidence="2" key="1">
    <citation type="submission" date="2016-02" db="EMBL/GenBank/DDBJ databases">
        <title>WGS assembly of Manihot esculenta.</title>
        <authorList>
            <person name="Bredeson J.V."/>
            <person name="Prochnik S.E."/>
            <person name="Lyons J.B."/>
            <person name="Schmutz J."/>
            <person name="Grimwood J."/>
            <person name="Vrebalov J."/>
            <person name="Bart R.S."/>
            <person name="Amuge T."/>
            <person name="Ferguson M.E."/>
            <person name="Green R."/>
            <person name="Putnam N."/>
            <person name="Stites J."/>
            <person name="Rounsley S."/>
            <person name="Rokhsar D.S."/>
        </authorList>
    </citation>
    <scope>NUCLEOTIDE SEQUENCE [LARGE SCALE GENOMIC DNA]</scope>
    <source>
        <tissue evidence="2">Leaf</tissue>
    </source>
</reference>